<accession>A0AC34FNS2</accession>
<name>A0AC34FNS2_9BILA</name>
<dbReference type="WBParaSite" id="ES5_v2.g18803.t1">
    <property type="protein sequence ID" value="ES5_v2.g18803.t1"/>
    <property type="gene ID" value="ES5_v2.g18803"/>
</dbReference>
<proteinExistence type="predicted"/>
<reference evidence="2" key="1">
    <citation type="submission" date="2022-11" db="UniProtKB">
        <authorList>
            <consortium name="WormBaseParasite"/>
        </authorList>
    </citation>
    <scope>IDENTIFICATION</scope>
</reference>
<dbReference type="Proteomes" id="UP000887579">
    <property type="component" value="Unplaced"/>
</dbReference>
<evidence type="ECO:0000313" key="1">
    <source>
        <dbReference type="Proteomes" id="UP000887579"/>
    </source>
</evidence>
<sequence length="158" mass="17390">MEQERVIRVEWKQPFPHPSIQHQQQHGSTLSGEKKHILGPTIIPTVSSPVPFGAHLSDAEKFRYIDSSGSTLTGTSRAGLAEAESIGDEELIRETAIPVHIEPLSTTITSSLKPSAEGLNQNKDVEAQTSQPPPTAGESEAPQPRPRQDIRRRYLKKN</sequence>
<organism evidence="1 2">
    <name type="scientific">Panagrolaimus sp. ES5</name>
    <dbReference type="NCBI Taxonomy" id="591445"/>
    <lineage>
        <taxon>Eukaryota</taxon>
        <taxon>Metazoa</taxon>
        <taxon>Ecdysozoa</taxon>
        <taxon>Nematoda</taxon>
        <taxon>Chromadorea</taxon>
        <taxon>Rhabditida</taxon>
        <taxon>Tylenchina</taxon>
        <taxon>Panagrolaimomorpha</taxon>
        <taxon>Panagrolaimoidea</taxon>
        <taxon>Panagrolaimidae</taxon>
        <taxon>Panagrolaimus</taxon>
    </lineage>
</organism>
<evidence type="ECO:0000313" key="2">
    <source>
        <dbReference type="WBParaSite" id="ES5_v2.g18803.t1"/>
    </source>
</evidence>
<protein>
    <submittedName>
        <fullName evidence="2">Uncharacterized protein</fullName>
    </submittedName>
</protein>